<evidence type="ECO:0000256" key="3">
    <source>
        <dbReference type="ARBA" id="ARBA00022553"/>
    </source>
</evidence>
<dbReference type="CDD" id="cd17646">
    <property type="entry name" value="A_NRPS_AB3403-like"/>
    <property type="match status" value="1"/>
</dbReference>
<dbReference type="AlphaFoldDB" id="A0A8J3RSQ2"/>
<dbReference type="Gene3D" id="3.30.559.10">
    <property type="entry name" value="Chloramphenicol acetyltransferase-like domain"/>
    <property type="match status" value="1"/>
</dbReference>
<dbReference type="PANTHER" id="PTHR45527">
    <property type="entry name" value="NONRIBOSOMAL PEPTIDE SYNTHETASE"/>
    <property type="match status" value="1"/>
</dbReference>
<evidence type="ECO:0000256" key="4">
    <source>
        <dbReference type="SAM" id="MobiDB-lite"/>
    </source>
</evidence>
<dbReference type="InterPro" id="IPR020845">
    <property type="entry name" value="AMP-binding_CS"/>
</dbReference>
<dbReference type="GO" id="GO:0031177">
    <property type="term" value="F:phosphopantetheine binding"/>
    <property type="evidence" value="ECO:0007669"/>
    <property type="project" value="InterPro"/>
</dbReference>
<protein>
    <recommendedName>
        <fullName evidence="5">Carrier domain-containing protein</fullName>
    </recommendedName>
</protein>
<proteinExistence type="predicted"/>
<evidence type="ECO:0000313" key="6">
    <source>
        <dbReference type="EMBL" id="GIH80020.1"/>
    </source>
</evidence>
<dbReference type="GO" id="GO:0003824">
    <property type="term" value="F:catalytic activity"/>
    <property type="evidence" value="ECO:0007669"/>
    <property type="project" value="InterPro"/>
</dbReference>
<dbReference type="Gene3D" id="3.30.300.30">
    <property type="match status" value="1"/>
</dbReference>
<reference evidence="6 7" key="1">
    <citation type="submission" date="2021-01" db="EMBL/GenBank/DDBJ databases">
        <title>Whole genome shotgun sequence of Planobispora longispora NBRC 13918.</title>
        <authorList>
            <person name="Komaki H."/>
            <person name="Tamura T."/>
        </authorList>
    </citation>
    <scope>NUCLEOTIDE SEQUENCE [LARGE SCALE GENOMIC DNA]</scope>
    <source>
        <strain evidence="6 7">NBRC 13918</strain>
    </source>
</reference>
<dbReference type="Pfam" id="PF00668">
    <property type="entry name" value="Condensation"/>
    <property type="match status" value="1"/>
</dbReference>
<dbReference type="SUPFAM" id="SSF56801">
    <property type="entry name" value="Acetyl-CoA synthetase-like"/>
    <property type="match status" value="1"/>
</dbReference>
<dbReference type="InterPro" id="IPR020806">
    <property type="entry name" value="PKS_PP-bd"/>
</dbReference>
<dbReference type="InterPro" id="IPR000873">
    <property type="entry name" value="AMP-dep_synth/lig_dom"/>
</dbReference>
<sequence>MDERRARLEARFRKAVTGLNAERPIARRPGGTAPPLSFAQERLWFMEQFTPGTSAYVLPVSARVRGPVDAALLQERLDALAARHESLRMTFPAGPDGRPEVRIAARPRVPLRVVTAASEQEARQVLSADLALPFDLAAGPLLRAVLVRLAPGDHVLLVAAHHIVTDGWSAGLIVRELLGDAGPPPEIGYGDYALWQRERLTGEVLDRELAFWRAELAGVAPLDLPLDLPRPPVQGVRGGWCDLTVDAEVTGRLRKLAAAEGATPYMALLAAFQALLGRWSGATDFVVGSPVAGRSRPEFEAVVGLFVNLLPMRARLAGDPGFAELLRRTRDAALEVYGHQELPFEKLVAELDPVRDVSRPYLQVLFALQNYRDGGEGFELDTTTTRFDLELYLTESGDGLAGRFVYNRELFLPETVRRLALRFEALLRAVTAGPEVPVGELDLLPPQERELVVSRWNATDREHPGGTLHELIFAQAARTPQATAVRYDAGAGTDTGTNGGTDTGTSTGADGGTGTGAGQLTYRELARYARHLARHLHAAGARPDEPVGVCLERGLHLPAVLLGVLTAGCAYLPLDPADPSARRQAMLTDAGATLLITGAPGGRLQLTRTATGATAPLPPTDTDFPGDHAMPEVHPDNLAYVIFTSGSTGRPKGVAVSHRAIVNRLHWMQAAFRLTPADRVLHKTPTTFDVSVWELFWPLMTGATMVVAAPGGHRDTTYLRDLIERHGVTTTHFVPSMLEAFLLEEDIRLPARVICSGEALPVGIEWPAETELHNLYGPTEAAIDVSWHRCLPGETVVPIGRPVDNTRLYVLDQSLQPVPIGAPGQLHIGGVQLARGYAGRPALTAERFLPDPYGPPGSRLYATGDLARWLPTGELEYLGRTDHQVKIRGMRVELGEVEAVLRERPGVRQAAAGLVDGRLVGYLVGDGGVPDLRAVLPDFMIPVAWVHLDELPLTANGKLDRAALPAPEWRADLPWEPPRAGAEQAVAHVWQEVLGLERPGRNDSFFAVGGDSIRSLKVVAGLRAAGYDVELRDLFTHRSVAELAAALRPRRAVPKPETGAFALLSPADRERFTR</sequence>
<dbReference type="InterPro" id="IPR023213">
    <property type="entry name" value="CAT-like_dom_sf"/>
</dbReference>
<evidence type="ECO:0000256" key="2">
    <source>
        <dbReference type="ARBA" id="ARBA00022450"/>
    </source>
</evidence>
<evidence type="ECO:0000313" key="7">
    <source>
        <dbReference type="Proteomes" id="UP000616724"/>
    </source>
</evidence>
<evidence type="ECO:0000256" key="1">
    <source>
        <dbReference type="ARBA" id="ARBA00001957"/>
    </source>
</evidence>
<evidence type="ECO:0000259" key="5">
    <source>
        <dbReference type="PROSITE" id="PS50075"/>
    </source>
</evidence>
<keyword evidence="2" id="KW-0596">Phosphopantetheine</keyword>
<feature type="region of interest" description="Disordered" evidence="4">
    <location>
        <begin position="489"/>
        <end position="515"/>
    </location>
</feature>
<dbReference type="SUPFAM" id="SSF52777">
    <property type="entry name" value="CoA-dependent acyltransferases"/>
    <property type="match status" value="2"/>
</dbReference>
<name>A0A8J3RSQ2_9ACTN</name>
<dbReference type="Proteomes" id="UP000616724">
    <property type="component" value="Unassembled WGS sequence"/>
</dbReference>
<dbReference type="SUPFAM" id="SSF47336">
    <property type="entry name" value="ACP-like"/>
    <property type="match status" value="1"/>
</dbReference>
<keyword evidence="7" id="KW-1185">Reference proteome</keyword>
<dbReference type="Pfam" id="PF00501">
    <property type="entry name" value="AMP-binding"/>
    <property type="match status" value="1"/>
</dbReference>
<dbReference type="PANTHER" id="PTHR45527:SF1">
    <property type="entry name" value="FATTY ACID SYNTHASE"/>
    <property type="match status" value="1"/>
</dbReference>
<dbReference type="FunFam" id="3.40.50.12780:FF:000012">
    <property type="entry name" value="Non-ribosomal peptide synthetase"/>
    <property type="match status" value="1"/>
</dbReference>
<comment type="caution">
    <text evidence="6">The sequence shown here is derived from an EMBL/GenBank/DDBJ whole genome shotgun (WGS) entry which is preliminary data.</text>
</comment>
<accession>A0A8J3RSQ2</accession>
<dbReference type="Gene3D" id="2.30.38.10">
    <property type="entry name" value="Luciferase, Domain 3"/>
    <property type="match status" value="1"/>
</dbReference>
<dbReference type="GO" id="GO:0005737">
    <property type="term" value="C:cytoplasm"/>
    <property type="evidence" value="ECO:0007669"/>
    <property type="project" value="TreeGrafter"/>
</dbReference>
<feature type="domain" description="Carrier" evidence="5">
    <location>
        <begin position="977"/>
        <end position="1051"/>
    </location>
</feature>
<organism evidence="6 7">
    <name type="scientific">Planobispora longispora</name>
    <dbReference type="NCBI Taxonomy" id="28887"/>
    <lineage>
        <taxon>Bacteria</taxon>
        <taxon>Bacillati</taxon>
        <taxon>Actinomycetota</taxon>
        <taxon>Actinomycetes</taxon>
        <taxon>Streptosporangiales</taxon>
        <taxon>Streptosporangiaceae</taxon>
        <taxon>Planobispora</taxon>
    </lineage>
</organism>
<dbReference type="EMBL" id="BOOH01000054">
    <property type="protein sequence ID" value="GIH80020.1"/>
    <property type="molecule type" value="Genomic_DNA"/>
</dbReference>
<gene>
    <name evidence="6" type="ORF">Plo01_64490</name>
</gene>
<dbReference type="GO" id="GO:0044550">
    <property type="term" value="P:secondary metabolite biosynthetic process"/>
    <property type="evidence" value="ECO:0007669"/>
    <property type="project" value="TreeGrafter"/>
</dbReference>
<dbReference type="InterPro" id="IPR001242">
    <property type="entry name" value="Condensation_dom"/>
</dbReference>
<dbReference type="GO" id="GO:0008610">
    <property type="term" value="P:lipid biosynthetic process"/>
    <property type="evidence" value="ECO:0007669"/>
    <property type="project" value="UniProtKB-ARBA"/>
</dbReference>
<dbReference type="PROSITE" id="PS50075">
    <property type="entry name" value="CARRIER"/>
    <property type="match status" value="1"/>
</dbReference>
<dbReference type="Gene3D" id="1.10.1200.10">
    <property type="entry name" value="ACP-like"/>
    <property type="match status" value="1"/>
</dbReference>
<dbReference type="InterPro" id="IPR045851">
    <property type="entry name" value="AMP-bd_C_sf"/>
</dbReference>
<dbReference type="CDD" id="cd19531">
    <property type="entry name" value="LCL_NRPS-like"/>
    <property type="match status" value="1"/>
</dbReference>
<keyword evidence="3" id="KW-0597">Phosphoprotein</keyword>
<dbReference type="FunFam" id="2.30.38.10:FF:000001">
    <property type="entry name" value="Non-ribosomal peptide synthetase PvdI"/>
    <property type="match status" value="1"/>
</dbReference>
<dbReference type="PROSITE" id="PS00012">
    <property type="entry name" value="PHOSPHOPANTETHEINE"/>
    <property type="match status" value="1"/>
</dbReference>
<dbReference type="RefSeq" id="WP_203894466.1">
    <property type="nucleotide sequence ID" value="NZ_BOOH01000054.1"/>
</dbReference>
<comment type="cofactor">
    <cofactor evidence="1">
        <name>pantetheine 4'-phosphate</name>
        <dbReference type="ChEBI" id="CHEBI:47942"/>
    </cofactor>
</comment>
<dbReference type="PROSITE" id="PS00455">
    <property type="entry name" value="AMP_BINDING"/>
    <property type="match status" value="1"/>
</dbReference>
<dbReference type="Gene3D" id="3.40.50.980">
    <property type="match status" value="2"/>
</dbReference>
<dbReference type="SMART" id="SM00823">
    <property type="entry name" value="PKS_PP"/>
    <property type="match status" value="1"/>
</dbReference>
<dbReference type="Pfam" id="PF00550">
    <property type="entry name" value="PP-binding"/>
    <property type="match status" value="1"/>
</dbReference>
<dbReference type="InterPro" id="IPR036736">
    <property type="entry name" value="ACP-like_sf"/>
</dbReference>
<dbReference type="InterPro" id="IPR010071">
    <property type="entry name" value="AA_adenyl_dom"/>
</dbReference>
<dbReference type="InterPro" id="IPR009081">
    <property type="entry name" value="PP-bd_ACP"/>
</dbReference>
<dbReference type="NCBIfam" id="TIGR01733">
    <property type="entry name" value="AA-adenyl-dom"/>
    <property type="match status" value="1"/>
</dbReference>
<dbReference type="Gene3D" id="3.30.559.30">
    <property type="entry name" value="Nonribosomal peptide synthetase, condensation domain"/>
    <property type="match status" value="1"/>
</dbReference>
<dbReference type="InterPro" id="IPR006162">
    <property type="entry name" value="Ppantetheine_attach_site"/>
</dbReference>
<dbReference type="GO" id="GO:0043041">
    <property type="term" value="P:amino acid activation for nonribosomal peptide biosynthetic process"/>
    <property type="evidence" value="ECO:0007669"/>
    <property type="project" value="TreeGrafter"/>
</dbReference>